<dbReference type="OrthoDB" id="440755at2759"/>
<evidence type="ECO:0000256" key="2">
    <source>
        <dbReference type="SAM" id="Phobius"/>
    </source>
</evidence>
<organism evidence="4 5">
    <name type="scientific">Tetrabaena socialis</name>
    <dbReference type="NCBI Taxonomy" id="47790"/>
    <lineage>
        <taxon>Eukaryota</taxon>
        <taxon>Viridiplantae</taxon>
        <taxon>Chlorophyta</taxon>
        <taxon>core chlorophytes</taxon>
        <taxon>Chlorophyceae</taxon>
        <taxon>CS clade</taxon>
        <taxon>Chlamydomonadales</taxon>
        <taxon>Tetrabaenaceae</taxon>
        <taxon>Tetrabaena</taxon>
    </lineage>
</organism>
<dbReference type="InterPro" id="IPR020846">
    <property type="entry name" value="MFS_dom"/>
</dbReference>
<dbReference type="InterPro" id="IPR036259">
    <property type="entry name" value="MFS_trans_sf"/>
</dbReference>
<dbReference type="AlphaFoldDB" id="A0A2J7ZIH8"/>
<feature type="transmembrane region" description="Helical" evidence="2">
    <location>
        <begin position="109"/>
        <end position="137"/>
    </location>
</feature>
<keyword evidence="2" id="KW-0812">Transmembrane</keyword>
<dbReference type="GO" id="GO:0022857">
    <property type="term" value="F:transmembrane transporter activity"/>
    <property type="evidence" value="ECO:0007669"/>
    <property type="project" value="InterPro"/>
</dbReference>
<dbReference type="InterPro" id="IPR011701">
    <property type="entry name" value="MFS"/>
</dbReference>
<evidence type="ECO:0000313" key="4">
    <source>
        <dbReference type="EMBL" id="PNH00064.1"/>
    </source>
</evidence>
<evidence type="ECO:0000259" key="3">
    <source>
        <dbReference type="PROSITE" id="PS50850"/>
    </source>
</evidence>
<comment type="caution">
    <text evidence="4">The sequence shown here is derived from an EMBL/GenBank/DDBJ whole genome shotgun (WGS) entry which is preliminary data.</text>
</comment>
<dbReference type="Proteomes" id="UP000236333">
    <property type="component" value="Unassembled WGS sequence"/>
</dbReference>
<keyword evidence="2" id="KW-1133">Transmembrane helix</keyword>
<evidence type="ECO:0000313" key="5">
    <source>
        <dbReference type="Proteomes" id="UP000236333"/>
    </source>
</evidence>
<dbReference type="Gene3D" id="1.20.1250.20">
    <property type="entry name" value="MFS general substrate transporter like domains"/>
    <property type="match status" value="2"/>
</dbReference>
<dbReference type="GO" id="GO:0016020">
    <property type="term" value="C:membrane"/>
    <property type="evidence" value="ECO:0007669"/>
    <property type="project" value="UniProtKB-SubCell"/>
</dbReference>
<protein>
    <recommendedName>
        <fullName evidence="3">Major facilitator superfamily (MFS) profile domain-containing protein</fullName>
    </recommendedName>
</protein>
<feature type="domain" description="Major facilitator superfamily (MFS) profile" evidence="3">
    <location>
        <begin position="36"/>
        <end position="281"/>
    </location>
</feature>
<proteinExistence type="predicted"/>
<reference evidence="4 5" key="1">
    <citation type="journal article" date="2017" name="Mol. Biol. Evol.">
        <title>The 4-celled Tetrabaena socialis nuclear genome reveals the essential components for genetic control of cell number at the origin of multicellularity in the volvocine lineage.</title>
        <authorList>
            <person name="Featherston J."/>
            <person name="Arakaki Y."/>
            <person name="Hanschen E.R."/>
            <person name="Ferris P.J."/>
            <person name="Michod R.E."/>
            <person name="Olson B.J.S.C."/>
            <person name="Nozaki H."/>
            <person name="Durand P.M."/>
        </authorList>
    </citation>
    <scope>NUCLEOTIDE SEQUENCE [LARGE SCALE GENOMIC DNA]</scope>
    <source>
        <strain evidence="4 5">NIES-571</strain>
    </source>
</reference>
<sequence length="281" mass="29918">MYRMTTCLHPPLTSFLPPAPRPSFVHPISLPRRRWMVVMFCLMAALLFADQNLLAPNLTEAAAFFGMDERQKDTLLGGALMAAFFAVGAPAALLVGWLTDRGGIERRTLLFWVVVIGETPCLLTYWGLAILLSAAFAPPGRPGGCPPQAAAPVCPFRAISVSQQRSAALAALRKPPAHGRVSLPARRGGAQNFSAWSLLVCQGLDTLFRSSLAGSSQFLRVKSFWQFFLLRALTGVAVGGCFPLVFSLLGDLFPPARRTAVSAVVQIATGLGLAVGQVGGG</sequence>
<dbReference type="SUPFAM" id="SSF103473">
    <property type="entry name" value="MFS general substrate transporter"/>
    <property type="match status" value="1"/>
</dbReference>
<feature type="transmembrane region" description="Helical" evidence="2">
    <location>
        <begin position="35"/>
        <end position="55"/>
    </location>
</feature>
<feature type="transmembrane region" description="Helical" evidence="2">
    <location>
        <begin position="224"/>
        <end position="249"/>
    </location>
</feature>
<feature type="transmembrane region" description="Helical" evidence="2">
    <location>
        <begin position="75"/>
        <end position="97"/>
    </location>
</feature>
<accession>A0A2J7ZIH8</accession>
<evidence type="ECO:0000256" key="1">
    <source>
        <dbReference type="ARBA" id="ARBA00004141"/>
    </source>
</evidence>
<keyword evidence="5" id="KW-1185">Reference proteome</keyword>
<keyword evidence="2" id="KW-0472">Membrane</keyword>
<dbReference type="Pfam" id="PF07690">
    <property type="entry name" value="MFS_1"/>
    <property type="match status" value="1"/>
</dbReference>
<feature type="non-terminal residue" evidence="4">
    <location>
        <position position="281"/>
    </location>
</feature>
<dbReference type="EMBL" id="PGGS01001749">
    <property type="protein sequence ID" value="PNH00064.1"/>
    <property type="molecule type" value="Genomic_DNA"/>
</dbReference>
<dbReference type="PROSITE" id="PS50850">
    <property type="entry name" value="MFS"/>
    <property type="match status" value="1"/>
</dbReference>
<gene>
    <name evidence="4" type="ORF">TSOC_014128</name>
</gene>
<comment type="subcellular location">
    <subcellularLocation>
        <location evidence="1">Membrane</location>
        <topology evidence="1">Multi-pass membrane protein</topology>
    </subcellularLocation>
</comment>
<name>A0A2J7ZIH8_9CHLO</name>